<dbReference type="InterPro" id="IPR032691">
    <property type="entry name" value="Mon2/Sec7/BIG1-like_HUS"/>
</dbReference>
<sequence length="2152" mass="236204">MAHRRPAGGTSSPSSVTANENAIRLLESLQNDFKCLSMETKKKYPQIKEASEEAIVKLRNSAAIAADHLQQPHHHHHFHHIYYVVNQILYPVVQGCETKEPKIVKMCLGTIQKLITHRAIDQKGARYITDTLWMLMESGTEHVKVLQSVTLLLTTDCVVRGETLARNLVLCFRLHFTKDSPSVINTAGATVRQLVALVFERVLFEDEQLEQQFTVHPDINNEENVYDQYQQNGTEDVTTSVQDHRSHHNYQYNGNNTYSSDNISATVAALGPCAADAYLMFQDLVRLVNTDRPYWLVGMTEMTRTFGLELLESVLSNFQPVFYKHSEFGFLLKERVCALVIKLFSPNIKHHSGYTSGRRNPISNSGNTVSSSTNNNSGMMMASNTGSPTSNHRGDDRPHYAITVRLLRLVSILVRKYHKLLITESEIFLSFIVKFLDADKPAWQRSVALEVLHRLIVESDLLAAFCACYDLKIHSTKILRNIIDSLACYIQSLFNPSLVMPGSSTLNNATISGTSNSVLQGQSPSMLAGMPVGPGISPQPGFFSRSGIWLPVVIQLPTGQAKSIYLEMNDKNDEPPQVADGYGVSVAYACLVDAVRAIQIEIRPDIHQGVYTSKSDEKDHERGDGDDTDKKTNTIVDDNHSDELTDIKKSPLHEQIINSTWCGLLSAFCTLIESCTDEGITENMLKAMQAYIGLCGLLDMRAPRDAFITAVCRSCLPPHYNLTVFNGQTNTCCTEQQSTPSSTASYTTSATMYDHQSYNTVSGGGTYSPESADYKQQQQVVVAVGTPLATSSTLLQGLSSSQSTSILNQGPVMLTAKNLQCMRALLILAHCHGSILGSSWHLVLTTLQHLVWILGLKPSTGGSLKAGNGGSTGTTNRHGGVSTTATNSDNNLVGSLSNSSGTVSTTSSSNVAVITTAVMAADLPVLSTMLSQLFESSRYLDDVALHHLIDALCKLSHEAMELAYCNREPSLFAVAKLLETGLVNLSRIDILWRPVTNHMLDVCQHPHIRMREWGVEAITYLVKAALQYKYQPPLKDNQRLQTLLLSPLSQLSFNLHGDVRQRQLECVLQVLHSSGETLSHGWPLVLNIVGAVSDRHGENLIRIAFQCLQLVVTDFLPLMPYKCLPLCLETTAKFGMQTRELNISLTAVGLMWNVADYFNQNKDKLHCNNNSENINKLPGTRNASGETTDGNFVDQETSVSDPQELIYPDFPGVTMLAEMSEFDKLWMCLFTKLGELCIDPRPAVRKSAGQTLFSTISAHANLLTPSSWNAVLWQVLFPLMTKVQDFCESASDSTCNTVSTADCPGGGSLSSNGGSAGGTILIHHSRNTDQKQWAETQVSTLYGLARVFNAEKYSMTVGGDFVKAWALLLEYMENAASNRNVEVSLAGLRSLHELLVVYSANNVPGNGCQTAAHNDNNPAAKTGGPANVQSPLPKPASPLSSIEDEIWACTWTVWIRIATASTTTAVADLMANTPLPTTTTTTTATASTAVSGNNNNSATVKDRRIRECQSQLHNQTLQHKQQFLTALLQIFPLIFTRIKTRFTDGDLKDLFRVLDSAAAFDGSAFVVMSEGIHHHHLHHYHREQIQQQSYYGGGYSQQQLTRLQDEILQCLETLERETLLFADDEPANPTPGAAADRAPAVHAARDGDKKSLKHGQRTKLVERFLCPLFDQLLKFCRFVCPPSSHFAAVNGPAGGNSGVQLSNGGNGTAVDHLNHHNKFAWAMAVDSNYVAFGEKAVLMVVDLYGMTAAEPCVVKGEILRQIIEVFSVPLAGRYSNHPTPASTFHCYADVGAASGTTQQQQQQYLMLVRRRLQQQQNTWKLLVVGLMNVLSVGVPLARDYRGDDYLSIWSPLGSVLEDILFPKNLPPSSSIVKNNKIQDETDENESVIIDCQLVEFLKDEILSQSTNVPREFIMRVVVLLNRGSVLSTTTASAVPSYPYSNSGFDSMLMVDCRDVTGVPSGTGPSPGVGGPSPPSILREQFAKVCFETLLQFSLVDGITSTSSSSSPPPETVQAQANLDDIGSATDAVLITGKLAVTALLHRFQEVVEKFCHDQNLTGKCPLPRYRMSEISFVLKAIATLIVSLKKTPDKVNKAVWDQLVRLYPCLVRCVPHTQQCYSSPQVTDSLTEALLQYGDLLLKSPPPSSATDAQQE</sequence>
<feature type="domain" description="Mon2/Sec7/BIG1-like HDS" evidence="6">
    <location>
        <begin position="1031"/>
        <end position="1109"/>
    </location>
</feature>
<dbReference type="InterPro" id="IPR032817">
    <property type="entry name" value="Mon2_C"/>
</dbReference>
<evidence type="ECO:0000256" key="2">
    <source>
        <dbReference type="ARBA" id="ARBA00017134"/>
    </source>
</evidence>
<feature type="domain" description="Mon2 C-terminal" evidence="8">
    <location>
        <begin position="1113"/>
        <end position="1560"/>
    </location>
</feature>
<dbReference type="OrthoDB" id="294853at2759"/>
<feature type="domain" description="Mon2/Sec7/BIG1-like HUS" evidence="7">
    <location>
        <begin position="274"/>
        <end position="345"/>
    </location>
</feature>
<evidence type="ECO:0000256" key="4">
    <source>
        <dbReference type="ARBA" id="ARBA00022927"/>
    </source>
</evidence>
<feature type="compositionally biased region" description="Polar residues" evidence="5">
    <location>
        <begin position="873"/>
        <end position="885"/>
    </location>
</feature>
<gene>
    <name evidence="10" type="ORF">CINCED_3A010926</name>
</gene>
<comment type="similarity">
    <text evidence="1">Belongs to the MON2 family.</text>
</comment>
<dbReference type="EMBL" id="CABPRJ010000498">
    <property type="protein sequence ID" value="VVC29752.1"/>
    <property type="molecule type" value="Genomic_DNA"/>
</dbReference>
<reference evidence="10 11" key="1">
    <citation type="submission" date="2019-08" db="EMBL/GenBank/DDBJ databases">
        <authorList>
            <person name="Alioto T."/>
            <person name="Alioto T."/>
            <person name="Gomez Garrido J."/>
        </authorList>
    </citation>
    <scope>NUCLEOTIDE SEQUENCE [LARGE SCALE GENOMIC DNA]</scope>
</reference>
<proteinExistence type="inferred from homology"/>
<dbReference type="Pfam" id="PF12783">
    <property type="entry name" value="Sec7-like_HUS"/>
    <property type="match status" value="2"/>
</dbReference>
<feature type="region of interest" description="Disordered" evidence="5">
    <location>
        <begin position="1411"/>
        <end position="1436"/>
    </location>
</feature>
<evidence type="ECO:0000256" key="5">
    <source>
        <dbReference type="SAM" id="MobiDB-lite"/>
    </source>
</evidence>
<dbReference type="Pfam" id="PF09324">
    <property type="entry name" value="Sec7-like_HDS"/>
    <property type="match status" value="1"/>
</dbReference>
<feature type="compositionally biased region" description="Low complexity" evidence="5">
    <location>
        <begin position="363"/>
        <end position="387"/>
    </location>
</feature>
<feature type="domain" description="Mon2 C-terminal" evidence="8">
    <location>
        <begin position="1815"/>
        <end position="1930"/>
    </location>
</feature>
<dbReference type="PANTHER" id="PTHR10663:SF333">
    <property type="entry name" value="PROTEIN MON2 HOMOLOG"/>
    <property type="match status" value="1"/>
</dbReference>
<evidence type="ECO:0000259" key="6">
    <source>
        <dbReference type="Pfam" id="PF09324"/>
    </source>
</evidence>
<feature type="compositionally biased region" description="Polar residues" evidence="5">
    <location>
        <begin position="353"/>
        <end position="362"/>
    </location>
</feature>
<dbReference type="InterPro" id="IPR016024">
    <property type="entry name" value="ARM-type_fold"/>
</dbReference>
<dbReference type="Pfam" id="PF16206">
    <property type="entry name" value="Mon2_C"/>
    <property type="match status" value="4"/>
</dbReference>
<dbReference type="SUPFAM" id="SSF48371">
    <property type="entry name" value="ARM repeat"/>
    <property type="match status" value="1"/>
</dbReference>
<dbReference type="Proteomes" id="UP000325440">
    <property type="component" value="Unassembled WGS sequence"/>
</dbReference>
<feature type="region of interest" description="Disordered" evidence="5">
    <location>
        <begin position="1627"/>
        <end position="1651"/>
    </location>
</feature>
<name>A0A5E4MCA9_9HEMI</name>
<keyword evidence="4" id="KW-0653">Protein transport</keyword>
<feature type="region of interest" description="Disordered" evidence="5">
    <location>
        <begin position="865"/>
        <end position="885"/>
    </location>
</feature>
<feature type="domain" description="Mon2 C-terminal" evidence="8">
    <location>
        <begin position="1661"/>
        <end position="1776"/>
    </location>
</feature>
<feature type="domain" description="Mon2 C-terminal" evidence="8">
    <location>
        <begin position="1977"/>
        <end position="2137"/>
    </location>
</feature>
<feature type="compositionally biased region" description="Low complexity" evidence="5">
    <location>
        <begin position="1633"/>
        <end position="1642"/>
    </location>
</feature>
<feature type="domain" description="Mon2/Sec7/BIG1-like dimerisation and cyclophilin-binding" evidence="9">
    <location>
        <begin position="21"/>
        <end position="206"/>
    </location>
</feature>
<evidence type="ECO:0000313" key="10">
    <source>
        <dbReference type="EMBL" id="VVC29752.1"/>
    </source>
</evidence>
<evidence type="ECO:0000259" key="7">
    <source>
        <dbReference type="Pfam" id="PF12783"/>
    </source>
</evidence>
<evidence type="ECO:0000313" key="11">
    <source>
        <dbReference type="Proteomes" id="UP000325440"/>
    </source>
</evidence>
<feature type="region of interest" description="Disordered" evidence="5">
    <location>
        <begin position="611"/>
        <end position="637"/>
    </location>
</feature>
<evidence type="ECO:0000259" key="8">
    <source>
        <dbReference type="Pfam" id="PF16206"/>
    </source>
</evidence>
<keyword evidence="11" id="KW-1185">Reference proteome</keyword>
<dbReference type="GO" id="GO:0015031">
    <property type="term" value="P:protein transport"/>
    <property type="evidence" value="ECO:0007669"/>
    <property type="project" value="UniProtKB-KW"/>
</dbReference>
<dbReference type="InterPro" id="IPR015403">
    <property type="entry name" value="Mon2/Sec7/BIG1-like_HDS"/>
</dbReference>
<accession>A0A5E4MCA9</accession>
<evidence type="ECO:0000256" key="3">
    <source>
        <dbReference type="ARBA" id="ARBA00022448"/>
    </source>
</evidence>
<dbReference type="InterPro" id="IPR032629">
    <property type="entry name" value="DCB_dom"/>
</dbReference>
<dbReference type="Pfam" id="PF16213">
    <property type="entry name" value="DCB"/>
    <property type="match status" value="1"/>
</dbReference>
<feature type="compositionally biased region" description="Basic and acidic residues" evidence="5">
    <location>
        <begin position="614"/>
        <end position="637"/>
    </location>
</feature>
<dbReference type="PANTHER" id="PTHR10663">
    <property type="entry name" value="GUANYL-NUCLEOTIDE EXCHANGE FACTOR"/>
    <property type="match status" value="1"/>
</dbReference>
<protein>
    <recommendedName>
        <fullName evidence="2">Protein MON2 homolog</fullName>
    </recommendedName>
</protein>
<feature type="region of interest" description="Disordered" evidence="5">
    <location>
        <begin position="352"/>
        <end position="395"/>
    </location>
</feature>
<keyword evidence="3" id="KW-0813">Transport</keyword>
<feature type="domain" description="Mon2/Sec7/BIG1-like HUS" evidence="7">
    <location>
        <begin position="397"/>
        <end position="478"/>
    </location>
</feature>
<evidence type="ECO:0000259" key="9">
    <source>
        <dbReference type="Pfam" id="PF16213"/>
    </source>
</evidence>
<organism evidence="10 11">
    <name type="scientific">Cinara cedri</name>
    <dbReference type="NCBI Taxonomy" id="506608"/>
    <lineage>
        <taxon>Eukaryota</taxon>
        <taxon>Metazoa</taxon>
        <taxon>Ecdysozoa</taxon>
        <taxon>Arthropoda</taxon>
        <taxon>Hexapoda</taxon>
        <taxon>Insecta</taxon>
        <taxon>Pterygota</taxon>
        <taxon>Neoptera</taxon>
        <taxon>Paraneoptera</taxon>
        <taxon>Hemiptera</taxon>
        <taxon>Sternorrhyncha</taxon>
        <taxon>Aphidomorpha</taxon>
        <taxon>Aphidoidea</taxon>
        <taxon>Aphididae</taxon>
        <taxon>Lachninae</taxon>
        <taxon>Cinara</taxon>
    </lineage>
</organism>
<evidence type="ECO:0000256" key="1">
    <source>
        <dbReference type="ARBA" id="ARBA00008144"/>
    </source>
</evidence>